<dbReference type="Proteomes" id="UP000267027">
    <property type="component" value="Unassembled WGS sequence"/>
</dbReference>
<evidence type="ECO:0000313" key="2">
    <source>
        <dbReference type="EMBL" id="VDM56176.1"/>
    </source>
</evidence>
<evidence type="ECO:0000313" key="4">
    <source>
        <dbReference type="WBParaSite" id="ACOC_0000459001-mRNA-1"/>
    </source>
</evidence>
<protein>
    <submittedName>
        <fullName evidence="2 4">Uncharacterized protein</fullName>
    </submittedName>
</protein>
<feature type="compositionally biased region" description="Polar residues" evidence="1">
    <location>
        <begin position="35"/>
        <end position="44"/>
    </location>
</feature>
<name>A0A158PFY3_ANGCS</name>
<dbReference type="WBParaSite" id="ACOC_0000459001-mRNA-1">
    <property type="protein sequence ID" value="ACOC_0000459001-mRNA-1"/>
    <property type="gene ID" value="ACOC_0000459001"/>
</dbReference>
<feature type="region of interest" description="Disordered" evidence="1">
    <location>
        <begin position="21"/>
        <end position="48"/>
    </location>
</feature>
<dbReference type="EMBL" id="UYYA01003821">
    <property type="protein sequence ID" value="VDM56176.1"/>
    <property type="molecule type" value="Genomic_DNA"/>
</dbReference>
<keyword evidence="3" id="KW-1185">Reference proteome</keyword>
<proteinExistence type="predicted"/>
<reference evidence="4" key="1">
    <citation type="submission" date="2016-04" db="UniProtKB">
        <authorList>
            <consortium name="WormBaseParasite"/>
        </authorList>
    </citation>
    <scope>IDENTIFICATION</scope>
</reference>
<reference evidence="2 3" key="2">
    <citation type="submission" date="2018-11" db="EMBL/GenBank/DDBJ databases">
        <authorList>
            <consortium name="Pathogen Informatics"/>
        </authorList>
    </citation>
    <scope>NUCLEOTIDE SEQUENCE [LARGE SCALE GENOMIC DNA]</scope>
    <source>
        <strain evidence="2 3">Costa Rica</strain>
    </source>
</reference>
<sequence length="184" mass="19026">MFKTPIRPELHQTKMTKRCMRTTRERSPSSGHRIANTTHLSTKPTKPDVRQVEKVRDEGKLLCSIFGAPPLEEDSERTAAVAPAVFVGAATTDDAAVTAGIGAELAWSALSSTDVAVLIEVGFACEIVVPAAVVAAAAAEGADVAVVGFGVVAVAGGGVAAVSDIAASQNRNYFDETIHVIAIA</sequence>
<gene>
    <name evidence="2" type="ORF">ACOC_LOCUS4591</name>
</gene>
<dbReference type="AlphaFoldDB" id="A0A158PFY3"/>
<evidence type="ECO:0000313" key="3">
    <source>
        <dbReference type="Proteomes" id="UP000267027"/>
    </source>
</evidence>
<organism evidence="4">
    <name type="scientific">Angiostrongylus costaricensis</name>
    <name type="common">Nematode worm</name>
    <dbReference type="NCBI Taxonomy" id="334426"/>
    <lineage>
        <taxon>Eukaryota</taxon>
        <taxon>Metazoa</taxon>
        <taxon>Ecdysozoa</taxon>
        <taxon>Nematoda</taxon>
        <taxon>Chromadorea</taxon>
        <taxon>Rhabditida</taxon>
        <taxon>Rhabditina</taxon>
        <taxon>Rhabditomorpha</taxon>
        <taxon>Strongyloidea</taxon>
        <taxon>Metastrongylidae</taxon>
        <taxon>Angiostrongylus</taxon>
    </lineage>
</organism>
<evidence type="ECO:0000256" key="1">
    <source>
        <dbReference type="SAM" id="MobiDB-lite"/>
    </source>
</evidence>
<accession>A0A158PFY3</accession>